<keyword evidence="8" id="KW-1185">Reference proteome</keyword>
<dbReference type="SUPFAM" id="SSF69287">
    <property type="entry name" value="Urease metallochaperone UreE, N-terminal domain"/>
    <property type="match status" value="1"/>
</dbReference>
<dbReference type="Gene3D" id="3.30.70.790">
    <property type="entry name" value="UreE, C-terminal domain"/>
    <property type="match status" value="1"/>
</dbReference>
<dbReference type="InterPro" id="IPR004029">
    <property type="entry name" value="UreE_N"/>
</dbReference>
<evidence type="ECO:0000256" key="1">
    <source>
        <dbReference type="ARBA" id="ARBA00004496"/>
    </source>
</evidence>
<comment type="function">
    <text evidence="5">Involved in urease metallocenter assembly. Binds nickel. Probably functions as a nickel donor during metallocenter assembly.</text>
</comment>
<dbReference type="SMART" id="SM00988">
    <property type="entry name" value="UreE_N"/>
    <property type="match status" value="1"/>
</dbReference>
<evidence type="ECO:0000256" key="2">
    <source>
        <dbReference type="ARBA" id="ARBA00022490"/>
    </source>
</evidence>
<evidence type="ECO:0000313" key="8">
    <source>
        <dbReference type="Proteomes" id="UP000259465"/>
    </source>
</evidence>
<dbReference type="GO" id="GO:0065003">
    <property type="term" value="P:protein-containing complex assembly"/>
    <property type="evidence" value="ECO:0007669"/>
    <property type="project" value="InterPro"/>
</dbReference>
<dbReference type="InterPro" id="IPR007864">
    <property type="entry name" value="UreE_C_dom"/>
</dbReference>
<organism evidence="7 8">
    <name type="scientific">Chromobacterium rhizoryzae</name>
    <dbReference type="NCBI Taxonomy" id="1778675"/>
    <lineage>
        <taxon>Bacteria</taxon>
        <taxon>Pseudomonadati</taxon>
        <taxon>Pseudomonadota</taxon>
        <taxon>Betaproteobacteria</taxon>
        <taxon>Neisseriales</taxon>
        <taxon>Chromobacteriaceae</taxon>
        <taxon>Chromobacterium</taxon>
    </lineage>
</organism>
<protein>
    <recommendedName>
        <fullName evidence="5">Urease accessory protein UreE</fullName>
    </recommendedName>
</protein>
<dbReference type="GO" id="GO:0019627">
    <property type="term" value="P:urea metabolic process"/>
    <property type="evidence" value="ECO:0007669"/>
    <property type="project" value="InterPro"/>
</dbReference>
<dbReference type="PIRSF" id="PIRSF036402">
    <property type="entry name" value="Ureas_acces_UreE"/>
    <property type="match status" value="1"/>
</dbReference>
<dbReference type="Proteomes" id="UP000259465">
    <property type="component" value="Chromosome"/>
</dbReference>
<keyword evidence="2 5" id="KW-0963">Cytoplasm</keyword>
<dbReference type="Gene3D" id="2.60.260.20">
    <property type="entry name" value="Urease metallochaperone UreE, N-terminal domain"/>
    <property type="match status" value="1"/>
</dbReference>
<dbReference type="InterPro" id="IPR012406">
    <property type="entry name" value="UreE"/>
</dbReference>
<dbReference type="EMBL" id="CP031968">
    <property type="protein sequence ID" value="AXT46299.1"/>
    <property type="molecule type" value="Genomic_DNA"/>
</dbReference>
<evidence type="ECO:0000313" key="7">
    <source>
        <dbReference type="EMBL" id="AXT46299.1"/>
    </source>
</evidence>
<dbReference type="GO" id="GO:0051082">
    <property type="term" value="F:unfolded protein binding"/>
    <property type="evidence" value="ECO:0007669"/>
    <property type="project" value="UniProtKB-UniRule"/>
</dbReference>
<evidence type="ECO:0000256" key="5">
    <source>
        <dbReference type="HAMAP-Rule" id="MF_00822"/>
    </source>
</evidence>
<dbReference type="HAMAP" id="MF_00822">
    <property type="entry name" value="UreE"/>
    <property type="match status" value="1"/>
</dbReference>
<evidence type="ECO:0000256" key="3">
    <source>
        <dbReference type="ARBA" id="ARBA00022596"/>
    </source>
</evidence>
<evidence type="ECO:0000256" key="4">
    <source>
        <dbReference type="ARBA" id="ARBA00023186"/>
    </source>
</evidence>
<dbReference type="KEGG" id="crz:D1345_08925"/>
<feature type="domain" description="UreE urease accessory N-terminal" evidence="6">
    <location>
        <begin position="1"/>
        <end position="64"/>
    </location>
</feature>
<dbReference type="GO" id="GO:0005737">
    <property type="term" value="C:cytoplasm"/>
    <property type="evidence" value="ECO:0007669"/>
    <property type="project" value="UniProtKB-SubCell"/>
</dbReference>
<dbReference type="GO" id="GO:0016151">
    <property type="term" value="F:nickel cation binding"/>
    <property type="evidence" value="ECO:0007669"/>
    <property type="project" value="UniProtKB-UniRule"/>
</dbReference>
<name>A0AAD0W7K0_9NEIS</name>
<dbReference type="Pfam" id="PF05194">
    <property type="entry name" value="UreE_C"/>
    <property type="match status" value="1"/>
</dbReference>
<keyword evidence="3 5" id="KW-0533">Nickel</keyword>
<dbReference type="CDD" id="cd00571">
    <property type="entry name" value="UreE"/>
    <property type="match status" value="1"/>
</dbReference>
<proteinExistence type="inferred from homology"/>
<dbReference type="Pfam" id="PF02814">
    <property type="entry name" value="UreE_N"/>
    <property type="match status" value="1"/>
</dbReference>
<dbReference type="SUPFAM" id="SSF69737">
    <property type="entry name" value="Urease metallochaperone UreE, C-terminal domain"/>
    <property type="match status" value="1"/>
</dbReference>
<reference evidence="7 8" key="1">
    <citation type="submission" date="2018-08" db="EMBL/GenBank/DDBJ databases">
        <title>Complete genome sequence of JP2-74.</title>
        <authorList>
            <person name="Wu L."/>
        </authorList>
    </citation>
    <scope>NUCLEOTIDE SEQUENCE [LARGE SCALE GENOMIC DNA]</scope>
    <source>
        <strain evidence="7 8">JP2-74</strain>
    </source>
</reference>
<dbReference type="GO" id="GO:0006457">
    <property type="term" value="P:protein folding"/>
    <property type="evidence" value="ECO:0007669"/>
    <property type="project" value="InterPro"/>
</dbReference>
<dbReference type="NCBIfam" id="NF009751">
    <property type="entry name" value="PRK13261.1-1"/>
    <property type="match status" value="1"/>
</dbReference>
<sequence length="164" mass="18009">MLLLTRRADDASAWDDELLMSCELRGKRRLRTRSAAGEDCGLFLEPGPPLADGEVLQAEDGRRVRVVAAPEALLHVSCADAMALTRAAYHLGNRHVHLQVGDGWLRLLDDEVLARMLEQMGAQVRKIDAPFQPEAGAYGGGHHHSHGKEAAFQYPPRLHQYGAA</sequence>
<dbReference type="AlphaFoldDB" id="A0AAD0W7K0"/>
<gene>
    <name evidence="5 7" type="primary">ureE</name>
    <name evidence="7" type="ORF">D1345_08925</name>
</gene>
<dbReference type="InterPro" id="IPR036118">
    <property type="entry name" value="UreE_N_sf"/>
</dbReference>
<comment type="similarity">
    <text evidence="5">Belongs to the UreE family.</text>
</comment>
<evidence type="ECO:0000259" key="6">
    <source>
        <dbReference type="SMART" id="SM00988"/>
    </source>
</evidence>
<dbReference type="RefSeq" id="WP_019101199.1">
    <property type="nucleotide sequence ID" value="NZ_CP031968.1"/>
</dbReference>
<accession>A0AAD0W7K0</accession>
<comment type="subcellular location">
    <subcellularLocation>
        <location evidence="1 5">Cytoplasm</location>
    </subcellularLocation>
</comment>
<keyword evidence="4 5" id="KW-0143">Chaperone</keyword>